<keyword evidence="2" id="KW-0378">Hydrolase</keyword>
<comment type="caution">
    <text evidence="4">The sequence shown here is derived from an EMBL/GenBank/DDBJ whole genome shotgun (WGS) entry which is preliminary data.</text>
</comment>
<reference evidence="5" key="1">
    <citation type="submission" date="2016-07" db="EMBL/GenBank/DDBJ databases">
        <title>Nontailed viruses are major unrecognized killers of bacteria in the ocean.</title>
        <authorList>
            <person name="Kauffman K."/>
            <person name="Hussain F."/>
            <person name="Yang J."/>
            <person name="Arevalo P."/>
            <person name="Brown J."/>
            <person name="Cutler M."/>
            <person name="Kelly L."/>
            <person name="Polz M.F."/>
        </authorList>
    </citation>
    <scope>NUCLEOTIDE SEQUENCE [LARGE SCALE GENOMIC DNA]</scope>
    <source>
        <strain evidence="5">10N.261.45.A10</strain>
    </source>
</reference>
<dbReference type="RefSeq" id="WP_102392414.1">
    <property type="nucleotide sequence ID" value="NZ_MDAL01000071.1"/>
</dbReference>
<dbReference type="EMBL" id="MDAL01000071">
    <property type="protein sequence ID" value="PMN87467.1"/>
    <property type="molecule type" value="Genomic_DNA"/>
</dbReference>
<dbReference type="PANTHER" id="PTHR43344:SF13">
    <property type="entry name" value="PHOSPHATASE RV3661-RELATED"/>
    <property type="match status" value="1"/>
</dbReference>
<evidence type="ECO:0000256" key="1">
    <source>
        <dbReference type="ARBA" id="ARBA00022723"/>
    </source>
</evidence>
<dbReference type="NCBIfam" id="TIGR01488">
    <property type="entry name" value="HAD-SF-IB"/>
    <property type="match status" value="1"/>
</dbReference>
<organism evidence="4 5">
    <name type="scientific">Enterovibrio norvegicus</name>
    <dbReference type="NCBI Taxonomy" id="188144"/>
    <lineage>
        <taxon>Bacteria</taxon>
        <taxon>Pseudomonadati</taxon>
        <taxon>Pseudomonadota</taxon>
        <taxon>Gammaproteobacteria</taxon>
        <taxon>Vibrionales</taxon>
        <taxon>Vibrionaceae</taxon>
        <taxon>Enterovibrio</taxon>
    </lineage>
</organism>
<keyword evidence="1" id="KW-0479">Metal-binding</keyword>
<dbReference type="AlphaFoldDB" id="A0A2N7L3H7"/>
<evidence type="ECO:0000256" key="2">
    <source>
        <dbReference type="ARBA" id="ARBA00022801"/>
    </source>
</evidence>
<dbReference type="Proteomes" id="UP000235387">
    <property type="component" value="Unassembled WGS sequence"/>
</dbReference>
<keyword evidence="3" id="KW-0460">Magnesium</keyword>
<evidence type="ECO:0000313" key="5">
    <source>
        <dbReference type="Proteomes" id="UP000235387"/>
    </source>
</evidence>
<dbReference type="InterPro" id="IPR023214">
    <property type="entry name" value="HAD_sf"/>
</dbReference>
<dbReference type="InterPro" id="IPR036412">
    <property type="entry name" value="HAD-like_sf"/>
</dbReference>
<dbReference type="Gene3D" id="3.40.50.1000">
    <property type="entry name" value="HAD superfamily/HAD-like"/>
    <property type="match status" value="1"/>
</dbReference>
<evidence type="ECO:0000313" key="4">
    <source>
        <dbReference type="EMBL" id="PMN87467.1"/>
    </source>
</evidence>
<name>A0A2N7L3H7_9GAMM</name>
<gene>
    <name evidence="4" type="ORF">BCT23_08910</name>
</gene>
<dbReference type="Gene3D" id="1.20.1440.100">
    <property type="entry name" value="SG protein - dephosphorylation function"/>
    <property type="match status" value="1"/>
</dbReference>
<evidence type="ECO:0000256" key="3">
    <source>
        <dbReference type="ARBA" id="ARBA00022842"/>
    </source>
</evidence>
<sequence>MTKNLVVFDLDETLLNGDSMTLWHQFLVDKGFVTPPDFLALDTQFMAAYADGSLDLDAYLAFSLSPLKNMLAEEVNALAARFAKDALMPLIFPEAIVTLAQYKDEGVALAIVSASPSFLVKPVAKALGVETAMGIDLVLNNGKYQPQPEGVPSFREGKVLRLTQWIGGLDHDFERISFYTDSINDLPMCLFADDVHIINPCNKLFKKAGEYQWPVHKWGDAQSLSLSPQHPT</sequence>
<accession>A0A2N7L3H7</accession>
<dbReference type="PANTHER" id="PTHR43344">
    <property type="entry name" value="PHOSPHOSERINE PHOSPHATASE"/>
    <property type="match status" value="1"/>
</dbReference>
<dbReference type="InterPro" id="IPR050582">
    <property type="entry name" value="HAD-like_SerB"/>
</dbReference>
<proteinExistence type="predicted"/>
<dbReference type="Pfam" id="PF12710">
    <property type="entry name" value="HAD"/>
    <property type="match status" value="1"/>
</dbReference>
<protein>
    <submittedName>
        <fullName evidence="4">Phosphoserine phosphatase</fullName>
    </submittedName>
</protein>
<dbReference type="NCBIfam" id="TIGR01490">
    <property type="entry name" value="HAD-SF-IB-hyp1"/>
    <property type="match status" value="1"/>
</dbReference>
<dbReference type="CDD" id="cd02612">
    <property type="entry name" value="HAD_PGPPase"/>
    <property type="match status" value="1"/>
</dbReference>
<dbReference type="GO" id="GO:0016787">
    <property type="term" value="F:hydrolase activity"/>
    <property type="evidence" value="ECO:0007669"/>
    <property type="project" value="UniProtKB-KW"/>
</dbReference>
<dbReference type="InterPro" id="IPR006385">
    <property type="entry name" value="HAD_hydro_SerB1"/>
</dbReference>
<dbReference type="GO" id="GO:0046872">
    <property type="term" value="F:metal ion binding"/>
    <property type="evidence" value="ECO:0007669"/>
    <property type="project" value="UniProtKB-KW"/>
</dbReference>
<dbReference type="SUPFAM" id="SSF56784">
    <property type="entry name" value="HAD-like"/>
    <property type="match status" value="1"/>
</dbReference>